<reference evidence="2 3" key="1">
    <citation type="journal article" date="2019" name="Nat. Microbiol.">
        <title>Mediterranean grassland soil C-N compound turnover is dependent on rainfall and depth, and is mediated by genomically divergent microorganisms.</title>
        <authorList>
            <person name="Diamond S."/>
            <person name="Andeer P.F."/>
            <person name="Li Z."/>
            <person name="Crits-Christoph A."/>
            <person name="Burstein D."/>
            <person name="Anantharaman K."/>
            <person name="Lane K.R."/>
            <person name="Thomas B.C."/>
            <person name="Pan C."/>
            <person name="Northen T.R."/>
            <person name="Banfield J.F."/>
        </authorList>
    </citation>
    <scope>NUCLEOTIDE SEQUENCE [LARGE SCALE GENOMIC DNA]</scope>
    <source>
        <strain evidence="2">WS_6</strain>
    </source>
</reference>
<keyword evidence="1" id="KW-1133">Transmembrane helix</keyword>
<proteinExistence type="predicted"/>
<dbReference type="AlphaFoldDB" id="A0A538T0V0"/>
<protein>
    <submittedName>
        <fullName evidence="2">Uncharacterized protein</fullName>
    </submittedName>
</protein>
<accession>A0A538T0V0</accession>
<gene>
    <name evidence="2" type="ORF">E6K76_10985</name>
</gene>
<feature type="transmembrane region" description="Helical" evidence="1">
    <location>
        <begin position="15"/>
        <end position="34"/>
    </location>
</feature>
<dbReference type="Proteomes" id="UP000316852">
    <property type="component" value="Unassembled WGS sequence"/>
</dbReference>
<organism evidence="2 3">
    <name type="scientific">Eiseniibacteriota bacterium</name>
    <dbReference type="NCBI Taxonomy" id="2212470"/>
    <lineage>
        <taxon>Bacteria</taxon>
        <taxon>Candidatus Eiseniibacteriota</taxon>
    </lineage>
</organism>
<name>A0A538T0V0_UNCEI</name>
<evidence type="ECO:0000313" key="3">
    <source>
        <dbReference type="Proteomes" id="UP000316852"/>
    </source>
</evidence>
<evidence type="ECO:0000256" key="1">
    <source>
        <dbReference type="SAM" id="Phobius"/>
    </source>
</evidence>
<dbReference type="EMBL" id="VBOW01000067">
    <property type="protein sequence ID" value="TMQ57261.1"/>
    <property type="molecule type" value="Genomic_DNA"/>
</dbReference>
<keyword evidence="1" id="KW-0812">Transmembrane</keyword>
<sequence>MAGMVDKLLGLDRRWIFLFVLICVGTPIVLPIGLPVTTTGSTRAAFDYIESLKPGDYVWVSFDYGPSSAPENDPMAEAIMRQCFTKKIRVIVCALYPLGGLGLATNSLAKVTAEFPNLRYGEEYVNLGYKDGASAVMRRLGEDIAGAFPTDVKGRPLAQVPMMQGLRSIRQVQLVFTAATGIIGEWWITQVHSQIGTPVIIGPTAVSAPKYYAYLNAGQLVGMLGGMKGAAEYEKLLAARYPDLARFYQSTRGFTATKGMDGQAVTHAVIILFILIGNVAYLSRRAAQRKGA</sequence>
<comment type="caution">
    <text evidence="2">The sequence shown here is derived from an EMBL/GenBank/DDBJ whole genome shotgun (WGS) entry which is preliminary data.</text>
</comment>
<keyword evidence="1" id="KW-0472">Membrane</keyword>
<feature type="transmembrane region" description="Helical" evidence="1">
    <location>
        <begin position="264"/>
        <end position="282"/>
    </location>
</feature>
<evidence type="ECO:0000313" key="2">
    <source>
        <dbReference type="EMBL" id="TMQ57261.1"/>
    </source>
</evidence>